<dbReference type="EMBL" id="CP034234">
    <property type="protein sequence ID" value="AZK44191.1"/>
    <property type="molecule type" value="Genomic_DNA"/>
</dbReference>
<dbReference type="AlphaFoldDB" id="A0A3S8RML7"/>
<dbReference type="SUPFAM" id="SSF48013">
    <property type="entry name" value="NusB-like"/>
    <property type="match status" value="1"/>
</dbReference>
<proteinExistence type="inferred from homology"/>
<gene>
    <name evidence="7" type="ORF">EEI45_05020</name>
</gene>
<name>A0A3S8RML7_9FIRM</name>
<feature type="binding site" evidence="5">
    <location>
        <position position="303"/>
    </location>
    <ligand>
        <name>S-adenosyl-L-methionine</name>
        <dbReference type="ChEBI" id="CHEBI:59789"/>
    </ligand>
</feature>
<feature type="binding site" evidence="5">
    <location>
        <position position="260"/>
    </location>
    <ligand>
        <name>S-adenosyl-L-methionine</name>
        <dbReference type="ChEBI" id="CHEBI:59789"/>
    </ligand>
</feature>
<dbReference type="GO" id="GO:0001510">
    <property type="term" value="P:RNA methylation"/>
    <property type="evidence" value="ECO:0007669"/>
    <property type="project" value="InterPro"/>
</dbReference>
<dbReference type="InterPro" id="IPR035926">
    <property type="entry name" value="NusB-like_sf"/>
</dbReference>
<keyword evidence="8" id="KW-1185">Reference proteome</keyword>
<organism evidence="7 8">
    <name type="scientific">Erysipelothrix piscisicarius</name>
    <dbReference type="NCBI Taxonomy" id="2485784"/>
    <lineage>
        <taxon>Bacteria</taxon>
        <taxon>Bacillati</taxon>
        <taxon>Bacillota</taxon>
        <taxon>Erysipelotrichia</taxon>
        <taxon>Erysipelotrichales</taxon>
        <taxon>Erysipelotrichaceae</taxon>
        <taxon>Erysipelothrix</taxon>
    </lineage>
</organism>
<dbReference type="InterPro" id="IPR001678">
    <property type="entry name" value="MeTrfase_RsmB-F_NOP2_dom"/>
</dbReference>
<dbReference type="InterPro" id="IPR029063">
    <property type="entry name" value="SAM-dependent_MTases_sf"/>
</dbReference>
<dbReference type="Proteomes" id="UP000278804">
    <property type="component" value="Chromosome"/>
</dbReference>
<dbReference type="CDD" id="cd02440">
    <property type="entry name" value="AdoMet_MTases"/>
    <property type="match status" value="1"/>
</dbReference>
<evidence type="ECO:0000256" key="3">
    <source>
        <dbReference type="ARBA" id="ARBA00022691"/>
    </source>
</evidence>
<comment type="caution">
    <text evidence="5">Lacks conserved residue(s) required for the propagation of feature annotation.</text>
</comment>
<evidence type="ECO:0000259" key="6">
    <source>
        <dbReference type="PROSITE" id="PS51686"/>
    </source>
</evidence>
<dbReference type="KEGG" id="eri:EEI45_05020"/>
<feature type="binding site" evidence="5">
    <location>
        <position position="287"/>
    </location>
    <ligand>
        <name>S-adenosyl-L-methionine</name>
        <dbReference type="ChEBI" id="CHEBI:59789"/>
    </ligand>
</feature>
<dbReference type="PANTHER" id="PTHR22807">
    <property type="entry name" value="NOP2 YEAST -RELATED NOL1/NOP2/FMU SUN DOMAIN-CONTAINING"/>
    <property type="match status" value="1"/>
</dbReference>
<dbReference type="SUPFAM" id="SSF53335">
    <property type="entry name" value="S-adenosyl-L-methionine-dependent methyltransferases"/>
    <property type="match status" value="1"/>
</dbReference>
<dbReference type="RefSeq" id="WP_125164370.1">
    <property type="nucleotide sequence ID" value="NZ_CP034234.1"/>
</dbReference>
<reference evidence="7 8" key="1">
    <citation type="journal article" date="2020" name="Int. J. Syst. Evol. Microbiol.">
        <title>Description of Erysipelothrix piscisicarius sp. nov., an emergent fish pathogen, and assessment of virulence using a tiger barb (Puntigrus tetrazona) infection model.</title>
        <authorList>
            <person name="Pomaranski E.K."/>
            <person name="Griffin M.J."/>
            <person name="Camus A.C."/>
            <person name="Armwood A.R."/>
            <person name="Shelley J."/>
            <person name="Waldbieser G.C."/>
            <person name="LaFrentz B.R."/>
            <person name="Garcia J.C."/>
            <person name="Yanong R."/>
            <person name="Soto E."/>
        </authorList>
    </citation>
    <scope>NUCLEOTIDE SEQUENCE [LARGE SCALE GENOMIC DNA]</scope>
    <source>
        <strain evidence="7 8">15TAL0474</strain>
    </source>
</reference>
<protein>
    <submittedName>
        <fullName evidence="7">Methyltransferase domain-containing protein</fullName>
    </submittedName>
</protein>
<dbReference type="GO" id="GO:0006355">
    <property type="term" value="P:regulation of DNA-templated transcription"/>
    <property type="evidence" value="ECO:0007669"/>
    <property type="project" value="InterPro"/>
</dbReference>
<dbReference type="PRINTS" id="PR02008">
    <property type="entry name" value="RCMTFAMILY"/>
</dbReference>
<dbReference type="InterPro" id="IPR049560">
    <property type="entry name" value="MeTrfase_RsmB-F_NOP2_cat"/>
</dbReference>
<sequence>MRRLETYKVLSEVYFKGRHAHLVLKELDLPVQDQAFVSAFVYATLQNSLFLDYQYEDLVDAKLPKEVRLVIKMGCAQYFKMDKIPDYALVSETVDLCKTIGKHRYAGVVNAVLKKVIARNERPLLGNDLEVASIQYSMPLWIMKLLSKQYSESFSIDYAKYCQAIKPTYVRFNTLKPTTDDLSNYILKDNETIQAKPALFKSEYLQEGYVLVQDRNSQEVVRWMDLEPSLSVLDCCCGPGTKTVQIANYLENTGSITGVELHESRAQATKSLLERCNVINTQVVTSDVLEFQTNQEYDRILVDAPCSGLGVLSHKHDLRYHIFPQDLDELVKIQQKMLIHTSQFVKKQGLLVYSTCTLNRKENEKQVQTFLENHSNFELVQEVTLNPVETKGDGFYIAKLKRTC</sequence>
<keyword evidence="4 5" id="KW-0694">RNA-binding</keyword>
<accession>A0A3S8RML7</accession>
<dbReference type="Gene3D" id="3.40.50.150">
    <property type="entry name" value="Vaccinia Virus protein VP39"/>
    <property type="match status" value="1"/>
</dbReference>
<evidence type="ECO:0000313" key="7">
    <source>
        <dbReference type="EMBL" id="AZK44191.1"/>
    </source>
</evidence>
<dbReference type="GO" id="GO:0003723">
    <property type="term" value="F:RNA binding"/>
    <property type="evidence" value="ECO:0007669"/>
    <property type="project" value="UniProtKB-UniRule"/>
</dbReference>
<evidence type="ECO:0000313" key="8">
    <source>
        <dbReference type="Proteomes" id="UP000278804"/>
    </source>
</evidence>
<dbReference type="Gene3D" id="1.10.940.10">
    <property type="entry name" value="NusB-like"/>
    <property type="match status" value="1"/>
</dbReference>
<evidence type="ECO:0000256" key="5">
    <source>
        <dbReference type="PROSITE-ProRule" id="PRU01023"/>
    </source>
</evidence>
<dbReference type="PROSITE" id="PS51686">
    <property type="entry name" value="SAM_MT_RSMB_NOP"/>
    <property type="match status" value="1"/>
</dbReference>
<keyword evidence="3 5" id="KW-0949">S-adenosyl-L-methionine</keyword>
<dbReference type="InterPro" id="IPR023267">
    <property type="entry name" value="RCMT"/>
</dbReference>
<evidence type="ECO:0000256" key="1">
    <source>
        <dbReference type="ARBA" id="ARBA00022603"/>
    </source>
</evidence>
<evidence type="ECO:0000256" key="2">
    <source>
        <dbReference type="ARBA" id="ARBA00022679"/>
    </source>
</evidence>
<dbReference type="InterPro" id="IPR006027">
    <property type="entry name" value="NusB_RsmB_TIM44"/>
</dbReference>
<feature type="domain" description="SAM-dependent MTase RsmB/NOP-type" evidence="6">
    <location>
        <begin position="142"/>
        <end position="404"/>
    </location>
</feature>
<dbReference type="Pfam" id="PF01189">
    <property type="entry name" value="Methyltr_RsmB-F"/>
    <property type="match status" value="1"/>
</dbReference>
<comment type="similarity">
    <text evidence="5">Belongs to the class I-like SAM-binding methyltransferase superfamily. RsmB/NOP family.</text>
</comment>
<dbReference type="PANTHER" id="PTHR22807:SF53">
    <property type="entry name" value="RIBOSOMAL RNA SMALL SUBUNIT METHYLTRANSFERASE B-RELATED"/>
    <property type="match status" value="1"/>
</dbReference>
<feature type="active site" description="Nucleophile" evidence="5">
    <location>
        <position position="356"/>
    </location>
</feature>
<keyword evidence="1 5" id="KW-0489">Methyltransferase</keyword>
<dbReference type="GO" id="GO:0008173">
    <property type="term" value="F:RNA methyltransferase activity"/>
    <property type="evidence" value="ECO:0007669"/>
    <property type="project" value="InterPro"/>
</dbReference>
<dbReference type="Pfam" id="PF01029">
    <property type="entry name" value="NusB"/>
    <property type="match status" value="1"/>
</dbReference>
<evidence type="ECO:0000256" key="4">
    <source>
        <dbReference type="ARBA" id="ARBA00022884"/>
    </source>
</evidence>
<keyword evidence="2 5" id="KW-0808">Transferase</keyword>